<dbReference type="InterPro" id="IPR006665">
    <property type="entry name" value="OmpA-like"/>
</dbReference>
<proteinExistence type="predicted"/>
<feature type="chain" id="PRO_5004978179" description="OmpA-like domain-containing protein" evidence="3">
    <location>
        <begin position="24"/>
        <end position="178"/>
    </location>
</feature>
<dbReference type="PATRIC" id="fig|1449351.3.peg.1173"/>
<evidence type="ECO:0000256" key="3">
    <source>
        <dbReference type="SAM" id="SignalP"/>
    </source>
</evidence>
<evidence type="ECO:0000256" key="1">
    <source>
        <dbReference type="PROSITE-ProRule" id="PRU00473"/>
    </source>
</evidence>
<dbReference type="InterPro" id="IPR036737">
    <property type="entry name" value="OmpA-like_sf"/>
</dbReference>
<evidence type="ECO:0000313" key="6">
    <source>
        <dbReference type="Proteomes" id="UP000023430"/>
    </source>
</evidence>
<dbReference type="SUPFAM" id="SSF103088">
    <property type="entry name" value="OmpA-like"/>
    <property type="match status" value="1"/>
</dbReference>
<dbReference type="Gene3D" id="3.30.1330.60">
    <property type="entry name" value="OmpA-like domain"/>
    <property type="match status" value="1"/>
</dbReference>
<dbReference type="Proteomes" id="UP000023430">
    <property type="component" value="Unassembled WGS sequence"/>
</dbReference>
<keyword evidence="1" id="KW-0472">Membrane</keyword>
<protein>
    <recommendedName>
        <fullName evidence="4">OmpA-like domain-containing protein</fullName>
    </recommendedName>
</protein>
<dbReference type="RefSeq" id="WP_043767781.1">
    <property type="nucleotide sequence ID" value="NZ_JAME01000006.1"/>
</dbReference>
<evidence type="ECO:0000259" key="4">
    <source>
        <dbReference type="PROSITE" id="PS51123"/>
    </source>
</evidence>
<dbReference type="PANTHER" id="PTHR30329:SF21">
    <property type="entry name" value="LIPOPROTEIN YIAD-RELATED"/>
    <property type="match status" value="1"/>
</dbReference>
<sequence>MTLIKGILAATAAFATLSAPAIAQEAGQCGVYVFFNSGQRTLGADASAILAEYARSNPGAQISVTGYADAPGSATTNQAVSLERAQAVAAALGGTNVVSVTGAGEAVRPGTSGPNDPANRRVEALKQGCTGPVTAMDNTGLIAAAGIGALALGAALAGDDDDDNDGTGTTTTTSSTTN</sequence>
<keyword evidence="6" id="KW-1185">Reference proteome</keyword>
<feature type="compositionally biased region" description="Low complexity" evidence="2">
    <location>
        <begin position="166"/>
        <end position="178"/>
    </location>
</feature>
<feature type="signal peptide" evidence="3">
    <location>
        <begin position="1"/>
        <end position="23"/>
    </location>
</feature>
<feature type="domain" description="OmpA-like" evidence="4">
    <location>
        <begin position="22"/>
        <end position="130"/>
    </location>
</feature>
<organism evidence="5 6">
    <name type="scientific">Roseivivax isoporae LMG 25204</name>
    <dbReference type="NCBI Taxonomy" id="1449351"/>
    <lineage>
        <taxon>Bacteria</taxon>
        <taxon>Pseudomonadati</taxon>
        <taxon>Pseudomonadota</taxon>
        <taxon>Alphaproteobacteria</taxon>
        <taxon>Rhodobacterales</taxon>
        <taxon>Roseobacteraceae</taxon>
        <taxon>Roseivivax</taxon>
    </lineage>
</organism>
<dbReference type="Pfam" id="PF00691">
    <property type="entry name" value="OmpA"/>
    <property type="match status" value="1"/>
</dbReference>
<keyword evidence="3" id="KW-0732">Signal</keyword>
<dbReference type="PANTHER" id="PTHR30329">
    <property type="entry name" value="STATOR ELEMENT OF FLAGELLAR MOTOR COMPLEX"/>
    <property type="match status" value="1"/>
</dbReference>
<dbReference type="EMBL" id="JAME01000006">
    <property type="protein sequence ID" value="ETX30031.1"/>
    <property type="molecule type" value="Genomic_DNA"/>
</dbReference>
<reference evidence="5 6" key="1">
    <citation type="submission" date="2014-01" db="EMBL/GenBank/DDBJ databases">
        <title>Roseivivax isoporae LMG 25204 Genome Sequencing.</title>
        <authorList>
            <person name="Lai Q."/>
            <person name="Li G."/>
            <person name="Shao Z."/>
        </authorList>
    </citation>
    <scope>NUCLEOTIDE SEQUENCE [LARGE SCALE GENOMIC DNA]</scope>
    <source>
        <strain evidence="5 6">LMG 25204</strain>
    </source>
</reference>
<comment type="caution">
    <text evidence="5">The sequence shown here is derived from an EMBL/GenBank/DDBJ whole genome shotgun (WGS) entry which is preliminary data.</text>
</comment>
<accession>X7FDA0</accession>
<dbReference type="OrthoDB" id="7873226at2"/>
<name>X7FDA0_9RHOB</name>
<dbReference type="InterPro" id="IPR050330">
    <property type="entry name" value="Bact_OuterMem_StrucFunc"/>
</dbReference>
<dbReference type="eggNOG" id="COG2885">
    <property type="taxonomic scope" value="Bacteria"/>
</dbReference>
<feature type="region of interest" description="Disordered" evidence="2">
    <location>
        <begin position="158"/>
        <end position="178"/>
    </location>
</feature>
<dbReference type="PROSITE" id="PS51123">
    <property type="entry name" value="OMPA_2"/>
    <property type="match status" value="1"/>
</dbReference>
<evidence type="ECO:0000256" key="2">
    <source>
        <dbReference type="SAM" id="MobiDB-lite"/>
    </source>
</evidence>
<evidence type="ECO:0000313" key="5">
    <source>
        <dbReference type="EMBL" id="ETX30031.1"/>
    </source>
</evidence>
<gene>
    <name evidence="5" type="ORF">RISW2_20225</name>
</gene>
<dbReference type="STRING" id="1449351.RISW2_20225"/>
<dbReference type="CDD" id="cd07185">
    <property type="entry name" value="OmpA_C-like"/>
    <property type="match status" value="1"/>
</dbReference>
<dbReference type="GO" id="GO:0016020">
    <property type="term" value="C:membrane"/>
    <property type="evidence" value="ECO:0007669"/>
    <property type="project" value="UniProtKB-UniRule"/>
</dbReference>
<dbReference type="AlphaFoldDB" id="X7FDA0"/>